<dbReference type="AlphaFoldDB" id="A0A183HRY2"/>
<proteinExistence type="predicted"/>
<dbReference type="WBParaSite" id="OFLC_0001024301-mRNA-1">
    <property type="protein sequence ID" value="OFLC_0001024301-mRNA-1"/>
    <property type="gene ID" value="OFLC_0001024301"/>
</dbReference>
<accession>A0A183HRY2</accession>
<reference evidence="1 2" key="2">
    <citation type="submission" date="2018-11" db="EMBL/GenBank/DDBJ databases">
        <authorList>
            <consortium name="Pathogen Informatics"/>
        </authorList>
    </citation>
    <scope>NUCLEOTIDE SEQUENCE [LARGE SCALE GENOMIC DNA]</scope>
</reference>
<gene>
    <name evidence="1" type="ORF">OFLC_LOCUS10245</name>
</gene>
<evidence type="ECO:0000313" key="1">
    <source>
        <dbReference type="EMBL" id="VDO66996.1"/>
    </source>
</evidence>
<evidence type="ECO:0000313" key="2">
    <source>
        <dbReference type="Proteomes" id="UP000267606"/>
    </source>
</evidence>
<evidence type="ECO:0000313" key="3">
    <source>
        <dbReference type="WBParaSite" id="OFLC_0001024301-mRNA-1"/>
    </source>
</evidence>
<reference evidence="3" key="1">
    <citation type="submission" date="2016-06" db="UniProtKB">
        <authorList>
            <consortium name="WormBaseParasite"/>
        </authorList>
    </citation>
    <scope>IDENTIFICATION</scope>
</reference>
<dbReference type="EMBL" id="UZAJ01013442">
    <property type="protein sequence ID" value="VDO66996.1"/>
    <property type="molecule type" value="Genomic_DNA"/>
</dbReference>
<protein>
    <submittedName>
        <fullName evidence="3">Cytochrome P450</fullName>
    </submittedName>
</protein>
<dbReference type="Proteomes" id="UP000267606">
    <property type="component" value="Unassembled WGS sequence"/>
</dbReference>
<keyword evidence="2" id="KW-1185">Reference proteome</keyword>
<name>A0A183HRY2_9BILA</name>
<sequence>METNSPRMETCGDIFTTYEDVWKHSPHMETFGDIFTTCGGKFTTYGDV</sequence>
<organism evidence="3">
    <name type="scientific">Onchocerca flexuosa</name>
    <dbReference type="NCBI Taxonomy" id="387005"/>
    <lineage>
        <taxon>Eukaryota</taxon>
        <taxon>Metazoa</taxon>
        <taxon>Ecdysozoa</taxon>
        <taxon>Nematoda</taxon>
        <taxon>Chromadorea</taxon>
        <taxon>Rhabditida</taxon>
        <taxon>Spirurina</taxon>
        <taxon>Spiruromorpha</taxon>
        <taxon>Filarioidea</taxon>
        <taxon>Onchocercidae</taxon>
        <taxon>Onchocerca</taxon>
    </lineage>
</organism>